<keyword evidence="4" id="KW-0460">Magnesium</keyword>
<dbReference type="InterPro" id="IPR003337">
    <property type="entry name" value="Trehalose_PPase"/>
</dbReference>
<dbReference type="Gene3D" id="3.30.70.1020">
    <property type="entry name" value="Trehalose-6-phosphate phosphatase related protein, domain 2"/>
    <property type="match status" value="1"/>
</dbReference>
<evidence type="ECO:0000256" key="3">
    <source>
        <dbReference type="ARBA" id="ARBA00022801"/>
    </source>
</evidence>
<organism evidence="5 6">
    <name type="scientific">Acidocella aminolytica 101 = DSM 11237</name>
    <dbReference type="NCBI Taxonomy" id="1120923"/>
    <lineage>
        <taxon>Bacteria</taxon>
        <taxon>Pseudomonadati</taxon>
        <taxon>Pseudomonadota</taxon>
        <taxon>Alphaproteobacteria</taxon>
        <taxon>Acetobacterales</taxon>
        <taxon>Acidocellaceae</taxon>
        <taxon>Acidocella</taxon>
    </lineage>
</organism>
<dbReference type="PANTHER" id="PTHR43768">
    <property type="entry name" value="TREHALOSE 6-PHOSPHATE PHOSPHATASE"/>
    <property type="match status" value="1"/>
</dbReference>
<dbReference type="Gene3D" id="3.40.50.1000">
    <property type="entry name" value="HAD superfamily/HAD-like"/>
    <property type="match status" value="1"/>
</dbReference>
<name>A0A0D6PHJ6_9PROT</name>
<comment type="cofactor">
    <cofactor evidence="4">
        <name>Mg(2+)</name>
        <dbReference type="ChEBI" id="CHEBI:18420"/>
    </cofactor>
</comment>
<dbReference type="InterPro" id="IPR036412">
    <property type="entry name" value="HAD-like_sf"/>
</dbReference>
<accession>A0A0D6PHJ6</accession>
<comment type="similarity">
    <text evidence="2 4">Belongs to the trehalose phosphatase family.</text>
</comment>
<proteinExistence type="inferred from homology"/>
<dbReference type="GO" id="GO:0004805">
    <property type="term" value="F:trehalose-phosphatase activity"/>
    <property type="evidence" value="ECO:0007669"/>
    <property type="project" value="UniProtKB-EC"/>
</dbReference>
<gene>
    <name evidence="5" type="ORF">Aam_060_077</name>
</gene>
<dbReference type="InterPro" id="IPR044651">
    <property type="entry name" value="OTSB-like"/>
</dbReference>
<comment type="pathway">
    <text evidence="1 4">Glycan biosynthesis; trehalose biosynthesis.</text>
</comment>
<evidence type="ECO:0000256" key="1">
    <source>
        <dbReference type="ARBA" id="ARBA00005199"/>
    </source>
</evidence>
<comment type="caution">
    <text evidence="5">The sequence shown here is derived from an EMBL/GenBank/DDBJ whole genome shotgun (WGS) entry which is preliminary data.</text>
</comment>
<dbReference type="GO" id="GO:0046872">
    <property type="term" value="F:metal ion binding"/>
    <property type="evidence" value="ECO:0007669"/>
    <property type="project" value="UniProtKB-KW"/>
</dbReference>
<dbReference type="Pfam" id="PF02358">
    <property type="entry name" value="Trehalose_PPase"/>
    <property type="match status" value="1"/>
</dbReference>
<dbReference type="InterPro" id="IPR006379">
    <property type="entry name" value="HAD-SF_hydro_IIB"/>
</dbReference>
<dbReference type="EMBL" id="BANC01000059">
    <property type="protein sequence ID" value="GAN80851.1"/>
    <property type="molecule type" value="Genomic_DNA"/>
</dbReference>
<evidence type="ECO:0000313" key="5">
    <source>
        <dbReference type="EMBL" id="GAN80851.1"/>
    </source>
</evidence>
<dbReference type="EC" id="3.1.3.12" evidence="4"/>
<keyword evidence="3 4" id="KW-0378">Hydrolase</keyword>
<evidence type="ECO:0000313" key="6">
    <source>
        <dbReference type="Proteomes" id="UP000032668"/>
    </source>
</evidence>
<comment type="catalytic activity">
    <reaction evidence="4">
        <text>alpha,alpha-trehalose 6-phosphate + H2O = alpha,alpha-trehalose + phosphate</text>
        <dbReference type="Rhea" id="RHEA:23420"/>
        <dbReference type="ChEBI" id="CHEBI:15377"/>
        <dbReference type="ChEBI" id="CHEBI:16551"/>
        <dbReference type="ChEBI" id="CHEBI:43474"/>
        <dbReference type="ChEBI" id="CHEBI:58429"/>
        <dbReference type="EC" id="3.1.3.12"/>
    </reaction>
</comment>
<evidence type="ECO:0000256" key="4">
    <source>
        <dbReference type="RuleBase" id="RU361117"/>
    </source>
</evidence>
<reference evidence="5 6" key="1">
    <citation type="submission" date="2012-11" db="EMBL/GenBank/DDBJ databases">
        <title>Whole genome sequence of Acidocella aminolytica 101 = DSM 11237.</title>
        <authorList>
            <person name="Azuma Y."/>
            <person name="Higashiura N."/>
            <person name="Hirakawa H."/>
            <person name="Matsushita K."/>
        </authorList>
    </citation>
    <scope>NUCLEOTIDE SEQUENCE [LARGE SCALE GENOMIC DNA]</scope>
    <source>
        <strain evidence="6">101 / DSM 11237</strain>
    </source>
</reference>
<dbReference type="Proteomes" id="UP000032668">
    <property type="component" value="Unassembled WGS sequence"/>
</dbReference>
<protein>
    <recommendedName>
        <fullName evidence="4">Trehalose 6-phosphate phosphatase</fullName>
        <ecNumber evidence="4">3.1.3.12</ecNumber>
    </recommendedName>
</protein>
<evidence type="ECO:0000256" key="2">
    <source>
        <dbReference type="ARBA" id="ARBA00008770"/>
    </source>
</evidence>
<keyword evidence="6" id="KW-1185">Reference proteome</keyword>
<keyword evidence="4" id="KW-0479">Metal-binding</keyword>
<dbReference type="GO" id="GO:0005992">
    <property type="term" value="P:trehalose biosynthetic process"/>
    <property type="evidence" value="ECO:0007669"/>
    <property type="project" value="InterPro"/>
</dbReference>
<sequence length="246" mass="26131">MDPHKPLPALTRDCALFLDIDGTLLDFSLSPDRVRIPEGLPALLAALKSRLNGALALLSGRTLPDIERFFGCGLATGAEHGALLRAADGRLISVITPDPALKTLIPLLRAATEARPGTLLETKSFGLALHWRMVPQMGAELTALAEKLAASHSGLMLMPAHEALEIRQRGTDKGAALSQFMALPPFAGRRPIFIGDDVTDEPAIARAREMGGVGLHVGRDFGGRTQAVRTWLATGLEGDDVNAIKA</sequence>
<dbReference type="STRING" id="1120923.SAMN02746095_00130"/>
<dbReference type="AlphaFoldDB" id="A0A0D6PHJ6"/>
<dbReference type="RefSeq" id="WP_073211072.1">
    <property type="nucleotide sequence ID" value="NZ_BANC01000059.1"/>
</dbReference>
<dbReference type="SUPFAM" id="SSF56784">
    <property type="entry name" value="HAD-like"/>
    <property type="match status" value="1"/>
</dbReference>
<dbReference type="NCBIfam" id="TIGR01484">
    <property type="entry name" value="HAD-SF-IIB"/>
    <property type="match status" value="1"/>
</dbReference>
<dbReference type="OrthoDB" id="9814913at2"/>
<comment type="function">
    <text evidence="4">Removes the phosphate from trehalose 6-phosphate to produce free trehalose.</text>
</comment>
<dbReference type="PANTHER" id="PTHR43768:SF3">
    <property type="entry name" value="TREHALOSE 6-PHOSPHATE PHOSPHATASE"/>
    <property type="match status" value="1"/>
</dbReference>
<dbReference type="InterPro" id="IPR023214">
    <property type="entry name" value="HAD_sf"/>
</dbReference>
<dbReference type="NCBIfam" id="TIGR00685">
    <property type="entry name" value="T6PP"/>
    <property type="match status" value="1"/>
</dbReference>